<keyword evidence="1" id="KW-1133">Transmembrane helix</keyword>
<sequence length="151" mass="18174">MYFLNIKKLKKQIISNQLSEKDKLYYYLGNFIEYFLIYNLIQLEYVHRNRYEWFSISIYFLCMLFSIILCYQVNGNSKEKDFLGKYISISFVLNNLLFVLFIIPFIILTILIQNELIVGVIFEIFLSITSLILMYRVFKDIQIKKSLIINP</sequence>
<dbReference type="RefSeq" id="WP_153418496.1">
    <property type="nucleotide sequence ID" value="NZ_WFLM01000001.1"/>
</dbReference>
<dbReference type="EMBL" id="WFLM01000001">
    <property type="protein sequence ID" value="KAB8040973.1"/>
    <property type="molecule type" value="Genomic_DNA"/>
</dbReference>
<reference evidence="2 3" key="1">
    <citation type="submission" date="2019-10" db="EMBL/GenBank/DDBJ databases">
        <title>New species of Slilvanegrellaceae.</title>
        <authorList>
            <person name="Pitt A."/>
            <person name="Hahn M.W."/>
        </authorList>
    </citation>
    <scope>NUCLEOTIDE SEQUENCE [LARGE SCALE GENOMIC DNA]</scope>
    <source>
        <strain evidence="2 3">SP-Ram-0.45-NSY-1</strain>
    </source>
</reference>
<protein>
    <submittedName>
        <fullName evidence="2">Uncharacterized protein</fullName>
    </submittedName>
</protein>
<feature type="transmembrane region" description="Helical" evidence="1">
    <location>
        <begin position="24"/>
        <end position="41"/>
    </location>
</feature>
<feature type="transmembrane region" description="Helical" evidence="1">
    <location>
        <begin position="53"/>
        <end position="74"/>
    </location>
</feature>
<evidence type="ECO:0000313" key="2">
    <source>
        <dbReference type="EMBL" id="KAB8040973.1"/>
    </source>
</evidence>
<gene>
    <name evidence="2" type="ORF">GCL60_03300</name>
</gene>
<organism evidence="2 3">
    <name type="scientific">Silvanigrella paludirubra</name>
    <dbReference type="NCBI Taxonomy" id="2499159"/>
    <lineage>
        <taxon>Bacteria</taxon>
        <taxon>Pseudomonadati</taxon>
        <taxon>Bdellovibrionota</taxon>
        <taxon>Oligoflexia</taxon>
        <taxon>Silvanigrellales</taxon>
        <taxon>Silvanigrellaceae</taxon>
        <taxon>Silvanigrella</taxon>
    </lineage>
</organism>
<keyword evidence="1" id="KW-0472">Membrane</keyword>
<feature type="transmembrane region" description="Helical" evidence="1">
    <location>
        <begin position="86"/>
        <end position="110"/>
    </location>
</feature>
<evidence type="ECO:0000256" key="1">
    <source>
        <dbReference type="SAM" id="Phobius"/>
    </source>
</evidence>
<name>A0A6N6VWW5_9BACT</name>
<dbReference type="OrthoDB" id="2857684at2"/>
<keyword evidence="1" id="KW-0812">Transmembrane</keyword>
<keyword evidence="3" id="KW-1185">Reference proteome</keyword>
<accession>A0A6N6VWW5</accession>
<evidence type="ECO:0000313" key="3">
    <source>
        <dbReference type="Proteomes" id="UP000437748"/>
    </source>
</evidence>
<proteinExistence type="predicted"/>
<dbReference type="AlphaFoldDB" id="A0A6N6VWW5"/>
<dbReference type="Proteomes" id="UP000437748">
    <property type="component" value="Unassembled WGS sequence"/>
</dbReference>
<feature type="transmembrane region" description="Helical" evidence="1">
    <location>
        <begin position="116"/>
        <end position="138"/>
    </location>
</feature>
<comment type="caution">
    <text evidence="2">The sequence shown here is derived from an EMBL/GenBank/DDBJ whole genome shotgun (WGS) entry which is preliminary data.</text>
</comment>